<dbReference type="AlphaFoldDB" id="A0AAU9TQ15"/>
<organism evidence="1 2">
    <name type="scientific">Euphydryas editha</name>
    <name type="common">Edith's checkerspot</name>
    <dbReference type="NCBI Taxonomy" id="104508"/>
    <lineage>
        <taxon>Eukaryota</taxon>
        <taxon>Metazoa</taxon>
        <taxon>Ecdysozoa</taxon>
        <taxon>Arthropoda</taxon>
        <taxon>Hexapoda</taxon>
        <taxon>Insecta</taxon>
        <taxon>Pterygota</taxon>
        <taxon>Neoptera</taxon>
        <taxon>Endopterygota</taxon>
        <taxon>Lepidoptera</taxon>
        <taxon>Glossata</taxon>
        <taxon>Ditrysia</taxon>
        <taxon>Papilionoidea</taxon>
        <taxon>Nymphalidae</taxon>
        <taxon>Nymphalinae</taxon>
        <taxon>Euphydryas</taxon>
    </lineage>
</organism>
<reference evidence="1" key="1">
    <citation type="submission" date="2022-03" db="EMBL/GenBank/DDBJ databases">
        <authorList>
            <person name="Tunstrom K."/>
        </authorList>
    </citation>
    <scope>NUCLEOTIDE SEQUENCE</scope>
</reference>
<proteinExistence type="predicted"/>
<keyword evidence="2" id="KW-1185">Reference proteome</keyword>
<dbReference type="EMBL" id="CAKOGL010000007">
    <property type="protein sequence ID" value="CAH2088961.1"/>
    <property type="molecule type" value="Genomic_DNA"/>
</dbReference>
<comment type="caution">
    <text evidence="1">The sequence shown here is derived from an EMBL/GenBank/DDBJ whole genome shotgun (WGS) entry which is preliminary data.</text>
</comment>
<name>A0AAU9TQ15_EUPED</name>
<dbReference type="Proteomes" id="UP001153954">
    <property type="component" value="Unassembled WGS sequence"/>
</dbReference>
<accession>A0AAU9TQ15</accession>
<gene>
    <name evidence="1" type="ORF">EEDITHA_LOCUS5067</name>
</gene>
<protein>
    <submittedName>
        <fullName evidence="1">Uncharacterized protein</fullName>
    </submittedName>
</protein>
<sequence>MDLYIACSLLNSLELYLLDIRDKFDEFLEKAKSFTDICESESTSEPRNRRRSVKLTRFEGESEHTQFTGDEKLKIEIFYPIIDSLCSNLKTRKTAYETVNDNFKFFTALPNMTYEGIKECCEKLARKYDQDISAENLISECLHYKHYLRDTRKNEELFIPDLYLLKLIKSDHRSTMSQSRLNHLSLMSIESDLLKSIDFDELISNFAAKKSRKKVF</sequence>
<evidence type="ECO:0000313" key="1">
    <source>
        <dbReference type="EMBL" id="CAH2088961.1"/>
    </source>
</evidence>
<evidence type="ECO:0000313" key="2">
    <source>
        <dbReference type="Proteomes" id="UP001153954"/>
    </source>
</evidence>